<dbReference type="Proteomes" id="UP001458880">
    <property type="component" value="Unassembled WGS sequence"/>
</dbReference>
<name>A0AAW1IVA3_POPJA</name>
<dbReference type="EMBL" id="JASPKY010000532">
    <property type="protein sequence ID" value="KAK9693724.1"/>
    <property type="molecule type" value="Genomic_DNA"/>
</dbReference>
<sequence length="219" mass="25498">MPSHETKIQYAKTIISLFPKLRYKNTQEGYEAFYDPVTKKGWLNTRARNLFREKQNISISETTLVDTEPVEIVQDKINFLKFASPVQLEDIYNKTKETFKFRQNHRDKVAEIYPRFIDTDGLISLEFTLMYPNAEEFIATFSNYPPIIRVVYQKTVTNPNNSLLQSNPVDDSEEWDVTTRALIILIHLLPPTSSRKAKRESTACAIDKLITFRNMQSAH</sequence>
<gene>
    <name evidence="1" type="ORF">QE152_g33992</name>
</gene>
<evidence type="ECO:0000313" key="1">
    <source>
        <dbReference type="EMBL" id="KAK9693724.1"/>
    </source>
</evidence>
<proteinExistence type="predicted"/>
<reference evidence="1 2" key="1">
    <citation type="journal article" date="2024" name="BMC Genomics">
        <title>De novo assembly and annotation of Popillia japonica's genome with initial clues to its potential as an invasive pest.</title>
        <authorList>
            <person name="Cucini C."/>
            <person name="Boschi S."/>
            <person name="Funari R."/>
            <person name="Cardaioli E."/>
            <person name="Iannotti N."/>
            <person name="Marturano G."/>
            <person name="Paoli F."/>
            <person name="Bruttini M."/>
            <person name="Carapelli A."/>
            <person name="Frati F."/>
            <person name="Nardi F."/>
        </authorList>
    </citation>
    <scope>NUCLEOTIDE SEQUENCE [LARGE SCALE GENOMIC DNA]</scope>
    <source>
        <strain evidence="1">DMR45628</strain>
    </source>
</reference>
<keyword evidence="2" id="KW-1185">Reference proteome</keyword>
<protein>
    <submittedName>
        <fullName evidence="1">Uncharacterized protein</fullName>
    </submittedName>
</protein>
<organism evidence="1 2">
    <name type="scientific">Popillia japonica</name>
    <name type="common">Japanese beetle</name>
    <dbReference type="NCBI Taxonomy" id="7064"/>
    <lineage>
        <taxon>Eukaryota</taxon>
        <taxon>Metazoa</taxon>
        <taxon>Ecdysozoa</taxon>
        <taxon>Arthropoda</taxon>
        <taxon>Hexapoda</taxon>
        <taxon>Insecta</taxon>
        <taxon>Pterygota</taxon>
        <taxon>Neoptera</taxon>
        <taxon>Endopterygota</taxon>
        <taxon>Coleoptera</taxon>
        <taxon>Polyphaga</taxon>
        <taxon>Scarabaeiformia</taxon>
        <taxon>Scarabaeidae</taxon>
        <taxon>Rutelinae</taxon>
        <taxon>Popillia</taxon>
    </lineage>
</organism>
<comment type="caution">
    <text evidence="1">The sequence shown here is derived from an EMBL/GenBank/DDBJ whole genome shotgun (WGS) entry which is preliminary data.</text>
</comment>
<dbReference type="AlphaFoldDB" id="A0AAW1IVA3"/>
<evidence type="ECO:0000313" key="2">
    <source>
        <dbReference type="Proteomes" id="UP001458880"/>
    </source>
</evidence>
<accession>A0AAW1IVA3</accession>